<name>A0A5B7HM44_PORTR</name>
<dbReference type="Proteomes" id="UP000324222">
    <property type="component" value="Unassembled WGS sequence"/>
</dbReference>
<evidence type="ECO:0000313" key="1">
    <source>
        <dbReference type="EMBL" id="MPC71253.1"/>
    </source>
</evidence>
<organism evidence="1 2">
    <name type="scientific">Portunus trituberculatus</name>
    <name type="common">Swimming crab</name>
    <name type="synonym">Neptunus trituberculatus</name>
    <dbReference type="NCBI Taxonomy" id="210409"/>
    <lineage>
        <taxon>Eukaryota</taxon>
        <taxon>Metazoa</taxon>
        <taxon>Ecdysozoa</taxon>
        <taxon>Arthropoda</taxon>
        <taxon>Crustacea</taxon>
        <taxon>Multicrustacea</taxon>
        <taxon>Malacostraca</taxon>
        <taxon>Eumalacostraca</taxon>
        <taxon>Eucarida</taxon>
        <taxon>Decapoda</taxon>
        <taxon>Pleocyemata</taxon>
        <taxon>Brachyura</taxon>
        <taxon>Eubrachyura</taxon>
        <taxon>Portunoidea</taxon>
        <taxon>Portunidae</taxon>
        <taxon>Portuninae</taxon>
        <taxon>Portunus</taxon>
    </lineage>
</organism>
<evidence type="ECO:0000313" key="2">
    <source>
        <dbReference type="Proteomes" id="UP000324222"/>
    </source>
</evidence>
<reference evidence="1 2" key="1">
    <citation type="submission" date="2019-05" db="EMBL/GenBank/DDBJ databases">
        <title>Another draft genome of Portunus trituberculatus and its Hox gene families provides insights of decapod evolution.</title>
        <authorList>
            <person name="Jeong J.-H."/>
            <person name="Song I."/>
            <person name="Kim S."/>
            <person name="Choi T."/>
            <person name="Kim D."/>
            <person name="Ryu S."/>
            <person name="Kim W."/>
        </authorList>
    </citation>
    <scope>NUCLEOTIDE SEQUENCE [LARGE SCALE GENOMIC DNA]</scope>
    <source>
        <tissue evidence="1">Muscle</tissue>
    </source>
</reference>
<comment type="caution">
    <text evidence="1">The sequence shown here is derived from an EMBL/GenBank/DDBJ whole genome shotgun (WGS) entry which is preliminary data.</text>
</comment>
<sequence>MIFLTRLLALYNPTLTIPPYIFSTFCQRRPTLHEVNRSLRDATERLTSDISKISQNA</sequence>
<dbReference type="EMBL" id="VSRR010032582">
    <property type="protein sequence ID" value="MPC71253.1"/>
    <property type="molecule type" value="Genomic_DNA"/>
</dbReference>
<accession>A0A5B7HM44</accession>
<proteinExistence type="predicted"/>
<keyword evidence="2" id="KW-1185">Reference proteome</keyword>
<dbReference type="AlphaFoldDB" id="A0A5B7HM44"/>
<gene>
    <name evidence="1" type="ORF">E2C01_065524</name>
</gene>
<protein>
    <submittedName>
        <fullName evidence="1">Uncharacterized protein</fullName>
    </submittedName>
</protein>